<evidence type="ECO:0000256" key="10">
    <source>
        <dbReference type="RuleBase" id="RU367108"/>
    </source>
</evidence>
<evidence type="ECO:0000256" key="1">
    <source>
        <dbReference type="ARBA" id="ARBA00004434"/>
    </source>
</evidence>
<dbReference type="InterPro" id="IPR039627">
    <property type="entry name" value="Yme2_C"/>
</dbReference>
<evidence type="ECO:0000313" key="13">
    <source>
        <dbReference type="EMBL" id="TDL27233.1"/>
    </source>
</evidence>
<dbReference type="Proteomes" id="UP000294933">
    <property type="component" value="Unassembled WGS sequence"/>
</dbReference>
<protein>
    <recommendedName>
        <fullName evidence="3 10">Mitochondrial escape protein 2</fullName>
    </recommendedName>
</protein>
<organism evidence="13 14">
    <name type="scientific">Rickenella mellea</name>
    <dbReference type="NCBI Taxonomy" id="50990"/>
    <lineage>
        <taxon>Eukaryota</taxon>
        <taxon>Fungi</taxon>
        <taxon>Dikarya</taxon>
        <taxon>Basidiomycota</taxon>
        <taxon>Agaricomycotina</taxon>
        <taxon>Agaricomycetes</taxon>
        <taxon>Hymenochaetales</taxon>
        <taxon>Rickenellaceae</taxon>
        <taxon>Rickenella</taxon>
    </lineage>
</organism>
<dbReference type="EMBL" id="ML170159">
    <property type="protein sequence ID" value="TDL27233.1"/>
    <property type="molecule type" value="Genomic_DNA"/>
</dbReference>
<accession>A0A4Y7QHU8</accession>
<evidence type="ECO:0000256" key="11">
    <source>
        <dbReference type="SAM" id="MobiDB-lite"/>
    </source>
</evidence>
<dbReference type="PANTHER" id="PTHR32198:SF2">
    <property type="entry name" value="MITOCHONDRIAL ESCAPE PROTEIN 2"/>
    <property type="match status" value="1"/>
</dbReference>
<name>A0A4Y7QHU8_9AGAM</name>
<feature type="domain" description="Mitochondrial escape protein 2 C-terminal" evidence="12">
    <location>
        <begin position="330"/>
        <end position="813"/>
    </location>
</feature>
<dbReference type="InterPro" id="IPR018850">
    <property type="entry name" value="Mt_escape_2_C"/>
</dbReference>
<gene>
    <name evidence="13" type="ORF">BD410DRAFT_740017</name>
</gene>
<evidence type="ECO:0000256" key="2">
    <source>
        <dbReference type="ARBA" id="ARBA00010320"/>
    </source>
</evidence>
<keyword evidence="10" id="KW-0694">RNA-binding</keyword>
<keyword evidence="10" id="KW-0507">mRNA processing</keyword>
<comment type="subcellular location">
    <subcellularLocation>
        <location evidence="1 10">Mitochondrion inner membrane</location>
        <topology evidence="1 10">Single-pass membrane protein</topology>
    </subcellularLocation>
</comment>
<dbReference type="GO" id="GO:0005743">
    <property type="term" value="C:mitochondrial inner membrane"/>
    <property type="evidence" value="ECO:0007669"/>
    <property type="project" value="UniProtKB-SubCell"/>
</dbReference>
<dbReference type="GO" id="GO:0006397">
    <property type="term" value="P:mRNA processing"/>
    <property type="evidence" value="ECO:0007669"/>
    <property type="project" value="UniProtKB-UniRule"/>
</dbReference>
<dbReference type="VEuPathDB" id="FungiDB:BD410DRAFT_740017"/>
<sequence>MFNAVRAVAKRRVPPNLRRRTLASIAHPTTPNRREGWIFVDSVFPVRLASWDLRHYLGDLREEEFIGRLEAILDSVHTHGFKYLSVEPRIKDGGVFVKFQYDSAAEEDKAADDIVNDLRAAAKTKGGFPSWLNINPGNAWIVKGQPWREDLNRFASPIMKVSFDGPDIREEKLYDLLRPYGRIADLNGPNPAPTGVLRSAMVNFRNVRSATIAHNTLHGLSLPSSSSGPPTKLYTMYERPIKAHAVRDWMAAHPRIVFPIIFFLLGTLTYTIFDPVRTFAVEAKILNWLDYREYKLYRWIRANTLDRLSFTFASKSEESESSEEGIWKERKDAQDSLHSYLSDLPGTLTFIHGPQGSGKSRMLASCLADNQRPRLVIDCAEIYKASSASAVLLSLSRQTGYWPVFPFLNSLNNLIDIASVGLIGQKAGLSSSLEAQVKEMLEVVGTGLKGVSSRRRKHMDREVVEYQQLLSRKAEEAERSEKIRRGLWHDGRLDCVAGNGVMSELGIGDELMRPEDSDGGYGDMSSGADRTQGDDIQKRQTSVRDLEALNALPVVVIKNFATKRGKDEVLNVLAQWAATLVENQVAHVIVVSDNRENAKLLAQALPSKPLNVIALYDAESSSALSYVSRKLRDAGETNDLTPEREKFIERLGGRASDLDSLVHKVRNGLTIEVAVEDIINRGVSELRKNGFGEDAEDAKSLPWTREQAWVVMKLLAKQDEISYHDILLDFPFKGDETVLRNMEHAELITIGTHDGRPSTIRPGRPVYRSVFERLVADPVFHAIQDIAFNDKVISSAEATVRSCEDELIRLKEIGMESPHWWGGQSATGMRAAYLTRKMRTAGGKIEVLEMKNAELKKLLAKEG</sequence>
<comment type="similarity">
    <text evidence="2 10">Belongs to the YME2 family.</text>
</comment>
<dbReference type="InterPro" id="IPR035979">
    <property type="entry name" value="RBD_domain_sf"/>
</dbReference>
<dbReference type="SUPFAM" id="SSF54928">
    <property type="entry name" value="RNA-binding domain, RBD"/>
    <property type="match status" value="1"/>
</dbReference>
<evidence type="ECO:0000256" key="9">
    <source>
        <dbReference type="ARBA" id="ARBA00025276"/>
    </source>
</evidence>
<dbReference type="PANTHER" id="PTHR32198">
    <property type="entry name" value="MITOCHONDRIAL ESCAPE PROTEIN 2"/>
    <property type="match status" value="1"/>
</dbReference>
<keyword evidence="7 10" id="KW-0496">Mitochondrion</keyword>
<dbReference type="OrthoDB" id="10267654at2759"/>
<evidence type="ECO:0000256" key="4">
    <source>
        <dbReference type="ARBA" id="ARBA00022692"/>
    </source>
</evidence>
<evidence type="ECO:0000313" key="14">
    <source>
        <dbReference type="Proteomes" id="UP000294933"/>
    </source>
</evidence>
<dbReference type="AlphaFoldDB" id="A0A4Y7QHU8"/>
<evidence type="ECO:0000256" key="7">
    <source>
        <dbReference type="ARBA" id="ARBA00023128"/>
    </source>
</evidence>
<feature type="transmembrane region" description="Helical" evidence="10">
    <location>
        <begin position="256"/>
        <end position="273"/>
    </location>
</feature>
<dbReference type="Pfam" id="PF10443">
    <property type="entry name" value="RNA12"/>
    <property type="match status" value="1"/>
</dbReference>
<comment type="function">
    <text evidence="9 10">Plays a role in maintaining the mitochondrial genome and in controlling the mtDNA escape. Involved in the regulation of mtDNA nucleotide structure and number. May have a dispensable role in early maturation of pre-rRNA.</text>
</comment>
<proteinExistence type="inferred from homology"/>
<keyword evidence="14" id="KW-1185">Reference proteome</keyword>
<dbReference type="GO" id="GO:0003723">
    <property type="term" value="F:RNA binding"/>
    <property type="evidence" value="ECO:0007669"/>
    <property type="project" value="UniProtKB-UniRule"/>
</dbReference>
<keyword evidence="8 10" id="KW-0472">Membrane</keyword>
<evidence type="ECO:0000259" key="12">
    <source>
        <dbReference type="Pfam" id="PF10443"/>
    </source>
</evidence>
<feature type="region of interest" description="Disordered" evidence="11">
    <location>
        <begin position="512"/>
        <end position="536"/>
    </location>
</feature>
<dbReference type="STRING" id="50990.A0A4Y7QHU8"/>
<evidence type="ECO:0000256" key="3">
    <source>
        <dbReference type="ARBA" id="ARBA00020222"/>
    </source>
</evidence>
<keyword evidence="4 10" id="KW-0812">Transmembrane</keyword>
<evidence type="ECO:0000256" key="6">
    <source>
        <dbReference type="ARBA" id="ARBA00022989"/>
    </source>
</evidence>
<evidence type="ECO:0000256" key="5">
    <source>
        <dbReference type="ARBA" id="ARBA00022792"/>
    </source>
</evidence>
<reference evidence="13 14" key="1">
    <citation type="submission" date="2018-06" db="EMBL/GenBank/DDBJ databases">
        <title>A transcriptomic atlas of mushroom development highlights an independent origin of complex multicellularity.</title>
        <authorList>
            <consortium name="DOE Joint Genome Institute"/>
            <person name="Krizsan K."/>
            <person name="Almasi E."/>
            <person name="Merenyi Z."/>
            <person name="Sahu N."/>
            <person name="Viragh M."/>
            <person name="Koszo T."/>
            <person name="Mondo S."/>
            <person name="Kiss B."/>
            <person name="Balint B."/>
            <person name="Kues U."/>
            <person name="Barry K."/>
            <person name="Hegedus J.C."/>
            <person name="Henrissat B."/>
            <person name="Johnson J."/>
            <person name="Lipzen A."/>
            <person name="Ohm R."/>
            <person name="Nagy I."/>
            <person name="Pangilinan J."/>
            <person name="Yan J."/>
            <person name="Xiong Y."/>
            <person name="Grigoriev I.V."/>
            <person name="Hibbett D.S."/>
            <person name="Nagy L.G."/>
        </authorList>
    </citation>
    <scope>NUCLEOTIDE SEQUENCE [LARGE SCALE GENOMIC DNA]</scope>
    <source>
        <strain evidence="13 14">SZMC22713</strain>
    </source>
</reference>
<keyword evidence="5 10" id="KW-0999">Mitochondrion inner membrane</keyword>
<keyword evidence="6 10" id="KW-1133">Transmembrane helix</keyword>
<evidence type="ECO:0000256" key="8">
    <source>
        <dbReference type="ARBA" id="ARBA00023136"/>
    </source>
</evidence>